<dbReference type="EMBL" id="CABWKZ010000020">
    <property type="protein sequence ID" value="VXA56057.1"/>
    <property type="molecule type" value="Genomic_DNA"/>
</dbReference>
<dbReference type="RefSeq" id="WP_159725353.1">
    <property type="nucleotide sequence ID" value="NZ_LR732744.1"/>
</dbReference>
<feature type="transmembrane region" description="Helical" evidence="1">
    <location>
        <begin position="44"/>
        <end position="69"/>
    </location>
</feature>
<dbReference type="AlphaFoldDB" id="A0A653K6H3"/>
<feature type="transmembrane region" description="Helical" evidence="1">
    <location>
        <begin position="21"/>
        <end position="38"/>
    </location>
</feature>
<organism evidence="2 3">
    <name type="scientific">Acinetobacter proteolyticus</name>
    <dbReference type="NCBI Taxonomy" id="1776741"/>
    <lineage>
        <taxon>Bacteria</taxon>
        <taxon>Pseudomonadati</taxon>
        <taxon>Pseudomonadota</taxon>
        <taxon>Gammaproteobacteria</taxon>
        <taxon>Moraxellales</taxon>
        <taxon>Moraxellaceae</taxon>
        <taxon>Acinetobacter</taxon>
    </lineage>
</organism>
<protein>
    <submittedName>
        <fullName evidence="2">Uncharacterized protein</fullName>
    </submittedName>
</protein>
<reference evidence="2 3" key="1">
    <citation type="submission" date="2019-10" db="EMBL/GenBank/DDBJ databases">
        <authorList>
            <person name="Karimi E."/>
        </authorList>
    </citation>
    <scope>NUCLEOTIDE SEQUENCE [LARGE SCALE GENOMIC DNA]</scope>
    <source>
        <strain evidence="2">Acinetobacter sp. 8BE</strain>
    </source>
</reference>
<keyword evidence="1" id="KW-1133">Transmembrane helix</keyword>
<dbReference type="Proteomes" id="UP000430404">
    <property type="component" value="Unassembled WGS sequence"/>
</dbReference>
<proteinExistence type="predicted"/>
<keyword evidence="1" id="KW-0812">Transmembrane</keyword>
<evidence type="ECO:0000313" key="2">
    <source>
        <dbReference type="EMBL" id="VXA56057.1"/>
    </source>
</evidence>
<gene>
    <name evidence="2" type="ORF">ACI8B_270009</name>
</gene>
<evidence type="ECO:0000313" key="3">
    <source>
        <dbReference type="Proteomes" id="UP000430404"/>
    </source>
</evidence>
<evidence type="ECO:0000256" key="1">
    <source>
        <dbReference type="SAM" id="Phobius"/>
    </source>
</evidence>
<name>A0A653K6H3_9GAMM</name>
<accession>A0A653K6H3</accession>
<keyword evidence="1" id="KW-0472">Membrane</keyword>
<sequence>MTVEIKELQNIGKFKSQGSHWKKFFLVILVIALIVTFTRDGGGFFGTFFLAFLGVSALCTVPYSVYLLFRTMLMLDIKKLHQQKEAEIKKHGFNIDFSTTGLLVDQKNR</sequence>